<dbReference type="OrthoDB" id="166721at2"/>
<name>A0A1D9NY68_9FIRM</name>
<dbReference type="EMBL" id="CP017831">
    <property type="protein sequence ID" value="AOZ95326.1"/>
    <property type="molecule type" value="Genomic_DNA"/>
</dbReference>
<proteinExistence type="predicted"/>
<dbReference type="RefSeq" id="WP_071175113.1">
    <property type="nucleotide sequence ID" value="NZ_CP017831.1"/>
</dbReference>
<organism evidence="2 3">
    <name type="scientific">Butyrivibrio hungatei</name>
    <dbReference type="NCBI Taxonomy" id="185008"/>
    <lineage>
        <taxon>Bacteria</taxon>
        <taxon>Bacillati</taxon>
        <taxon>Bacillota</taxon>
        <taxon>Clostridia</taxon>
        <taxon>Lachnospirales</taxon>
        <taxon>Lachnospiraceae</taxon>
        <taxon>Butyrivibrio</taxon>
    </lineage>
</organism>
<dbReference type="KEGG" id="bhu:bhn_I0292"/>
<evidence type="ECO:0000313" key="3">
    <source>
        <dbReference type="Proteomes" id="UP000179284"/>
    </source>
</evidence>
<dbReference type="InterPro" id="IPR031493">
    <property type="entry name" value="Zinc_ribbon_15"/>
</dbReference>
<gene>
    <name evidence="2" type="ORF">bhn_I0292</name>
</gene>
<reference evidence="3" key="1">
    <citation type="submission" date="2016-10" db="EMBL/GenBank/DDBJ databases">
        <title>The complete genome sequence of the rumen bacterium Butyrivibrio hungatei MB2003.</title>
        <authorList>
            <person name="Palevich N."/>
            <person name="Kelly W.J."/>
            <person name="Leahy S.C."/>
            <person name="Altermann E."/>
            <person name="Rakonjac J."/>
            <person name="Attwood G.T."/>
        </authorList>
    </citation>
    <scope>NUCLEOTIDE SEQUENCE [LARGE SCALE GENOMIC DNA]</scope>
    <source>
        <strain evidence="3">MB2003</strain>
    </source>
</reference>
<sequence length="79" mass="9128">MIIVYGTKKKMKIDRNYGTEVCPNCHHQVQRSLARQKTYFTLFYIPVLGWTSKRLLLCPCCGDSQVLTGAQYKELKNAQ</sequence>
<evidence type="ECO:0000313" key="2">
    <source>
        <dbReference type="EMBL" id="AOZ95326.1"/>
    </source>
</evidence>
<dbReference type="Pfam" id="PF17032">
    <property type="entry name" value="Zn_ribbon_15"/>
    <property type="match status" value="1"/>
</dbReference>
<dbReference type="Proteomes" id="UP000179284">
    <property type="component" value="Chromosome I"/>
</dbReference>
<evidence type="ECO:0000259" key="1">
    <source>
        <dbReference type="Pfam" id="PF17032"/>
    </source>
</evidence>
<accession>A0A1D9NY68</accession>
<dbReference type="AlphaFoldDB" id="A0A1D9NY68"/>
<protein>
    <recommendedName>
        <fullName evidence="1">Zinc-ribbon 15 domain-containing protein</fullName>
    </recommendedName>
</protein>
<feature type="domain" description="Zinc-ribbon 15" evidence="1">
    <location>
        <begin position="21"/>
        <end position="63"/>
    </location>
</feature>
<keyword evidence="3" id="KW-1185">Reference proteome</keyword>